<organism evidence="1 2">
    <name type="scientific">Paraburkholderia atlantica</name>
    <dbReference type="NCBI Taxonomy" id="2654982"/>
    <lineage>
        <taxon>Bacteria</taxon>
        <taxon>Pseudomonadati</taxon>
        <taxon>Pseudomonadota</taxon>
        <taxon>Betaproteobacteria</taxon>
        <taxon>Burkholderiales</taxon>
        <taxon>Burkholderiaceae</taxon>
        <taxon>Paraburkholderia</taxon>
    </lineage>
</organism>
<accession>A0A7W8QHQ0</accession>
<dbReference type="Proteomes" id="UP000592780">
    <property type="component" value="Unassembled WGS sequence"/>
</dbReference>
<keyword evidence="2" id="KW-1185">Reference proteome</keyword>
<dbReference type="EMBL" id="JACHDD010000059">
    <property type="protein sequence ID" value="MBB5429816.1"/>
    <property type="molecule type" value="Genomic_DNA"/>
</dbReference>
<proteinExistence type="predicted"/>
<evidence type="ECO:0000313" key="2">
    <source>
        <dbReference type="Proteomes" id="UP000592780"/>
    </source>
</evidence>
<evidence type="ECO:0000313" key="1">
    <source>
        <dbReference type="EMBL" id="MBB5429816.1"/>
    </source>
</evidence>
<gene>
    <name evidence="1" type="ORF">HDG40_008019</name>
</gene>
<name>A0A7W8QHQ0_PARAM</name>
<sequence length="186" mass="20202">MPSSPASELKVDRWRSDRILSRSAWSDLKSGQGALGSMAVATLKTPCSTTTIYWALGQAEKIVRNGHVVPGPEVFVALRGLPDEHISSLATFDNIEVPLTRLNPVNSVFLADVPPTPVGILSADTRNCLVPTLPICLPDAENPNTLRHKNPPVFMIKFDIVRSIILRNCRVTVIYLMCISAASSIA</sequence>
<dbReference type="RefSeq" id="WP_429261999.1">
    <property type="nucleotide sequence ID" value="NZ_JBNDLN010000003.1"/>
</dbReference>
<dbReference type="AlphaFoldDB" id="A0A7W8QHQ0"/>
<protein>
    <submittedName>
        <fullName evidence="1">Uncharacterized protein</fullName>
    </submittedName>
</protein>
<comment type="caution">
    <text evidence="1">The sequence shown here is derived from an EMBL/GenBank/DDBJ whole genome shotgun (WGS) entry which is preliminary data.</text>
</comment>
<reference evidence="1 2" key="1">
    <citation type="submission" date="2020-08" db="EMBL/GenBank/DDBJ databases">
        <title>Genomic Encyclopedia of Type Strains, Phase IV (KMG-V): Genome sequencing to study the core and pangenomes of soil and plant-associated prokaryotes.</title>
        <authorList>
            <person name="Whitman W."/>
        </authorList>
    </citation>
    <scope>NUCLEOTIDE SEQUENCE [LARGE SCALE GENOMIC DNA]</scope>
    <source>
        <strain evidence="1 2">JPY158</strain>
    </source>
</reference>